<reference evidence="3" key="1">
    <citation type="submission" date="2019-06" db="EMBL/GenBank/DDBJ databases">
        <authorList>
            <person name="Broberg M."/>
        </authorList>
    </citation>
    <scope>NUCLEOTIDE SEQUENCE [LARGE SCALE GENOMIC DNA]</scope>
</reference>
<evidence type="ECO:0000313" key="3">
    <source>
        <dbReference type="Proteomes" id="UP000754883"/>
    </source>
</evidence>
<dbReference type="InterPro" id="IPR013328">
    <property type="entry name" value="6PGD_dom2"/>
</dbReference>
<feature type="region of interest" description="Disordered" evidence="1">
    <location>
        <begin position="90"/>
        <end position="121"/>
    </location>
</feature>
<feature type="non-terminal residue" evidence="2">
    <location>
        <position position="197"/>
    </location>
</feature>
<comment type="caution">
    <text evidence="2">The sequence shown here is derived from an EMBL/GenBank/DDBJ whole genome shotgun (WGS) entry which is preliminary data.</text>
</comment>
<dbReference type="OrthoDB" id="3609at2759"/>
<evidence type="ECO:0008006" key="4">
    <source>
        <dbReference type="Google" id="ProtNLM"/>
    </source>
</evidence>
<proteinExistence type="predicted"/>
<accession>A0A9N9YC21</accession>
<name>A0A9N9YC21_9HYPO</name>
<organism evidence="2 3">
    <name type="scientific">Clonostachys byssicola</name>
    <dbReference type="NCBI Taxonomy" id="160290"/>
    <lineage>
        <taxon>Eukaryota</taxon>
        <taxon>Fungi</taxon>
        <taxon>Dikarya</taxon>
        <taxon>Ascomycota</taxon>
        <taxon>Pezizomycotina</taxon>
        <taxon>Sordariomycetes</taxon>
        <taxon>Hypocreomycetidae</taxon>
        <taxon>Hypocreales</taxon>
        <taxon>Bionectriaceae</taxon>
        <taxon>Clonostachys</taxon>
    </lineage>
</organism>
<gene>
    <name evidence="2" type="ORF">CBYS24578_00011834</name>
</gene>
<dbReference type="AlphaFoldDB" id="A0A9N9YC21"/>
<reference evidence="2 3" key="2">
    <citation type="submission" date="2021-10" db="EMBL/GenBank/DDBJ databases">
        <authorList>
            <person name="Piombo E."/>
        </authorList>
    </citation>
    <scope>NUCLEOTIDE SEQUENCE [LARGE SCALE GENOMIC DNA]</scope>
</reference>
<sequence length="197" mass="22237">MRMKSHQASSNKNKTTFCILDLDRILFSVTKNNSVLVNDLWTYTVLEARLRASINQTRALTVGANWFITLRGIPYRTTEDGQIYGYSSYSRHEGSVGSGASRRAPTSGRNLAQDDLEQPCGGEHRSKYASRLAKGRLLEHHLCISRYGGNYIEHENILGEIIREARKGRGVATPVLTVLYEITTALQWRTRKNKGHI</sequence>
<dbReference type="Gene3D" id="1.10.1040.10">
    <property type="entry name" value="N-(1-d-carboxylethyl)-l-norvaline Dehydrogenase, domain 2"/>
    <property type="match status" value="1"/>
</dbReference>
<protein>
    <recommendedName>
        <fullName evidence="4">Ketopantoate reductase C-terminal domain-containing protein</fullName>
    </recommendedName>
</protein>
<dbReference type="Proteomes" id="UP000754883">
    <property type="component" value="Unassembled WGS sequence"/>
</dbReference>
<evidence type="ECO:0000256" key="1">
    <source>
        <dbReference type="SAM" id="MobiDB-lite"/>
    </source>
</evidence>
<keyword evidence="3" id="KW-1185">Reference proteome</keyword>
<dbReference type="EMBL" id="CABFNO020001566">
    <property type="protein sequence ID" value="CAH0004294.1"/>
    <property type="molecule type" value="Genomic_DNA"/>
</dbReference>
<evidence type="ECO:0000313" key="2">
    <source>
        <dbReference type="EMBL" id="CAH0004294.1"/>
    </source>
</evidence>